<gene>
    <name evidence="6" type="ORF">ENS19_01825</name>
</gene>
<dbReference type="Gene3D" id="1.10.357.140">
    <property type="entry name" value="UbiA prenyltransferase"/>
    <property type="match status" value="1"/>
</dbReference>
<dbReference type="GO" id="GO:0005886">
    <property type="term" value="C:plasma membrane"/>
    <property type="evidence" value="ECO:0007669"/>
    <property type="project" value="UniProtKB-SubCell"/>
</dbReference>
<keyword evidence="2 5" id="KW-0812">Transmembrane</keyword>
<keyword evidence="3 5" id="KW-1133">Transmembrane helix</keyword>
<feature type="transmembrane region" description="Helical" evidence="5">
    <location>
        <begin position="288"/>
        <end position="307"/>
    </location>
</feature>
<dbReference type="Gene3D" id="1.20.120.1780">
    <property type="entry name" value="UbiA prenyltransferase"/>
    <property type="match status" value="1"/>
</dbReference>
<dbReference type="GO" id="GO:0016765">
    <property type="term" value="F:transferase activity, transferring alkyl or aryl (other than methyl) groups"/>
    <property type="evidence" value="ECO:0007669"/>
    <property type="project" value="InterPro"/>
</dbReference>
<feature type="transmembrane region" description="Helical" evidence="5">
    <location>
        <begin position="257"/>
        <end position="276"/>
    </location>
</feature>
<evidence type="ECO:0000256" key="4">
    <source>
        <dbReference type="ARBA" id="ARBA00023136"/>
    </source>
</evidence>
<dbReference type="InterPro" id="IPR044878">
    <property type="entry name" value="UbiA_sf"/>
</dbReference>
<feature type="transmembrane region" description="Helical" evidence="5">
    <location>
        <begin position="65"/>
        <end position="84"/>
    </location>
</feature>
<dbReference type="PANTHER" id="PTHR42723:SF1">
    <property type="entry name" value="CHLOROPHYLL SYNTHASE, CHLOROPLASTIC"/>
    <property type="match status" value="1"/>
</dbReference>
<dbReference type="AlphaFoldDB" id="A0A7C3FBY1"/>
<keyword evidence="4 5" id="KW-0472">Membrane</keyword>
<evidence type="ECO:0000313" key="6">
    <source>
        <dbReference type="EMBL" id="HFK20001.1"/>
    </source>
</evidence>
<dbReference type="CDD" id="cd13961">
    <property type="entry name" value="PT_UbiA_DGGGPS"/>
    <property type="match status" value="1"/>
</dbReference>
<feature type="transmembrane region" description="Helical" evidence="5">
    <location>
        <begin position="228"/>
        <end position="251"/>
    </location>
</feature>
<feature type="transmembrane region" description="Helical" evidence="5">
    <location>
        <begin position="182"/>
        <end position="199"/>
    </location>
</feature>
<proteinExistence type="predicted"/>
<reference evidence="6" key="1">
    <citation type="journal article" date="2020" name="mSystems">
        <title>Genome- and Community-Level Interaction Insights into Carbon Utilization and Element Cycling Functions of Hydrothermarchaeota in Hydrothermal Sediment.</title>
        <authorList>
            <person name="Zhou Z."/>
            <person name="Liu Y."/>
            <person name="Xu W."/>
            <person name="Pan J."/>
            <person name="Luo Z.H."/>
            <person name="Li M."/>
        </authorList>
    </citation>
    <scope>NUCLEOTIDE SEQUENCE [LARGE SCALE GENOMIC DNA]</scope>
    <source>
        <strain evidence="6">SpSt-468</strain>
    </source>
</reference>
<dbReference type="InterPro" id="IPR000537">
    <property type="entry name" value="UbiA_prenyltransferase"/>
</dbReference>
<comment type="caution">
    <text evidence="6">The sequence shown here is derived from an EMBL/GenBank/DDBJ whole genome shotgun (WGS) entry which is preliminary data.</text>
</comment>
<evidence type="ECO:0000256" key="1">
    <source>
        <dbReference type="ARBA" id="ARBA00004651"/>
    </source>
</evidence>
<dbReference type="Pfam" id="PF01040">
    <property type="entry name" value="UbiA"/>
    <property type="match status" value="1"/>
</dbReference>
<dbReference type="InterPro" id="IPR050475">
    <property type="entry name" value="Prenyltransferase_related"/>
</dbReference>
<evidence type="ECO:0000256" key="3">
    <source>
        <dbReference type="ARBA" id="ARBA00022989"/>
    </source>
</evidence>
<dbReference type="EMBL" id="DSTX01000002">
    <property type="protein sequence ID" value="HFK20001.1"/>
    <property type="molecule type" value="Genomic_DNA"/>
</dbReference>
<evidence type="ECO:0000256" key="2">
    <source>
        <dbReference type="ARBA" id="ARBA00022692"/>
    </source>
</evidence>
<comment type="subcellular location">
    <subcellularLocation>
        <location evidence="1">Cell membrane</location>
        <topology evidence="1">Multi-pass membrane protein</topology>
    </subcellularLocation>
</comment>
<evidence type="ECO:0000256" key="5">
    <source>
        <dbReference type="SAM" id="Phobius"/>
    </source>
</evidence>
<name>A0A7C3FBY1_9CREN</name>
<feature type="transmembrane region" description="Helical" evidence="5">
    <location>
        <begin position="157"/>
        <end position="176"/>
    </location>
</feature>
<protein>
    <recommendedName>
        <fullName evidence="7">Digeranylgeranylglyceryl phosphate synthase</fullName>
    </recommendedName>
</protein>
<sequence>MLERVNAFISNKTETCSEGRILNLKPYFALFKAYVQLTRPSGVMLIGFATIIGQIVALKRLPEPSVFVFPLIASTLATASSFVINDCLDVDSDSINKPKRPLPSGAISRKSAFRFGIALFFSFFMVSLATNFIALCVLMFTYWLSIFYSVFAKRTGLFGNIIVAFCVSIAFLYGSISVTDSINFIGFSLLFLSFFANLGREITQSIQDMDGDKLKGIRSVALVNGPRFAAILGSLCCGITIFLGPMIFFYLSKNPSFHYLIVLFPEVGFLFSIFYLLKEPTKNGAAKFIKQVNFWTAMILVAIILTISF</sequence>
<feature type="transmembrane region" description="Helical" evidence="5">
    <location>
        <begin position="117"/>
        <end position="145"/>
    </location>
</feature>
<accession>A0A7C3FBY1</accession>
<dbReference type="PANTHER" id="PTHR42723">
    <property type="entry name" value="CHLOROPHYLL SYNTHASE"/>
    <property type="match status" value="1"/>
</dbReference>
<feature type="transmembrane region" description="Helical" evidence="5">
    <location>
        <begin position="41"/>
        <end position="58"/>
    </location>
</feature>
<organism evidence="6">
    <name type="scientific">Candidatus Methanomethylicus mesodigestus</name>
    <dbReference type="NCBI Taxonomy" id="1867258"/>
    <lineage>
        <taxon>Archaea</taxon>
        <taxon>Thermoproteota</taxon>
        <taxon>Methanosuratincolia</taxon>
        <taxon>Candidatus Methanomethylicales</taxon>
        <taxon>Candidatus Methanomethylicaceae</taxon>
        <taxon>Candidatus Methanomethylicus</taxon>
    </lineage>
</organism>
<evidence type="ECO:0008006" key="7">
    <source>
        <dbReference type="Google" id="ProtNLM"/>
    </source>
</evidence>